<comment type="caution">
    <text evidence="1">The sequence shown here is derived from an EMBL/GenBank/DDBJ whole genome shotgun (WGS) entry which is preliminary data.</text>
</comment>
<organism evidence="1 2">
    <name type="scientific">Solanum commersonii</name>
    <name type="common">Commerson's wild potato</name>
    <name type="synonym">Commerson's nightshade</name>
    <dbReference type="NCBI Taxonomy" id="4109"/>
    <lineage>
        <taxon>Eukaryota</taxon>
        <taxon>Viridiplantae</taxon>
        <taxon>Streptophyta</taxon>
        <taxon>Embryophyta</taxon>
        <taxon>Tracheophyta</taxon>
        <taxon>Spermatophyta</taxon>
        <taxon>Magnoliopsida</taxon>
        <taxon>eudicotyledons</taxon>
        <taxon>Gunneridae</taxon>
        <taxon>Pentapetalae</taxon>
        <taxon>asterids</taxon>
        <taxon>lamiids</taxon>
        <taxon>Solanales</taxon>
        <taxon>Solanaceae</taxon>
        <taxon>Solanoideae</taxon>
        <taxon>Solaneae</taxon>
        <taxon>Solanum</taxon>
    </lineage>
</organism>
<dbReference type="AlphaFoldDB" id="A0A9J5YS67"/>
<evidence type="ECO:0000313" key="1">
    <source>
        <dbReference type="EMBL" id="KAG5601758.1"/>
    </source>
</evidence>
<protein>
    <submittedName>
        <fullName evidence="1">Uncharacterized protein</fullName>
    </submittedName>
</protein>
<feature type="non-terminal residue" evidence="1">
    <location>
        <position position="74"/>
    </location>
</feature>
<name>A0A9J5YS67_SOLCO</name>
<keyword evidence="2" id="KW-1185">Reference proteome</keyword>
<proteinExistence type="predicted"/>
<dbReference type="Proteomes" id="UP000824120">
    <property type="component" value="Chromosome 6"/>
</dbReference>
<dbReference type="OrthoDB" id="10489818at2759"/>
<gene>
    <name evidence="1" type="ORF">H5410_033128</name>
</gene>
<sequence>SFFLSISKWADKQLGDYHLNYAEAMESANRVLHDIFNQICIYKGTVLVQRLVNLDSSSVVKGDRLIVNGDRLDE</sequence>
<reference evidence="1 2" key="1">
    <citation type="submission" date="2020-09" db="EMBL/GenBank/DDBJ databases">
        <title>De no assembly of potato wild relative species, Solanum commersonii.</title>
        <authorList>
            <person name="Cho K."/>
        </authorList>
    </citation>
    <scope>NUCLEOTIDE SEQUENCE [LARGE SCALE GENOMIC DNA]</scope>
    <source>
        <strain evidence="1">LZ3.2</strain>
        <tissue evidence="1">Leaf</tissue>
    </source>
</reference>
<accession>A0A9J5YS67</accession>
<evidence type="ECO:0000313" key="2">
    <source>
        <dbReference type="Proteomes" id="UP000824120"/>
    </source>
</evidence>
<dbReference type="EMBL" id="JACXVP010000006">
    <property type="protein sequence ID" value="KAG5601758.1"/>
    <property type="molecule type" value="Genomic_DNA"/>
</dbReference>
<feature type="non-terminal residue" evidence="1">
    <location>
        <position position="1"/>
    </location>
</feature>